<feature type="binding site" evidence="5 8">
    <location>
        <position position="42"/>
    </location>
    <ligand>
        <name>Mg(2+)</name>
        <dbReference type="ChEBI" id="CHEBI:18420"/>
    </ligand>
</feature>
<dbReference type="NCBIfam" id="NF001452">
    <property type="entry name" value="PRK00311.1"/>
    <property type="match status" value="1"/>
</dbReference>
<dbReference type="HAMAP" id="MF_00156">
    <property type="entry name" value="PanB"/>
    <property type="match status" value="1"/>
</dbReference>
<dbReference type="Proteomes" id="UP000247807">
    <property type="component" value="Unassembled WGS sequence"/>
</dbReference>
<proteinExistence type="inferred from homology"/>
<gene>
    <name evidence="5 9" type="primary">panB</name>
    <name evidence="9" type="ORF">DNJ73_07315</name>
</gene>
<dbReference type="CDD" id="cd06557">
    <property type="entry name" value="KPHMT-like"/>
    <property type="match status" value="1"/>
</dbReference>
<comment type="cofactor">
    <cofactor evidence="5 8">
        <name>Mg(2+)</name>
        <dbReference type="ChEBI" id="CHEBI:18420"/>
    </cofactor>
    <text evidence="5 8">Binds 1 Mg(2+) ion per subunit.</text>
</comment>
<dbReference type="GO" id="GO:0005737">
    <property type="term" value="C:cytoplasm"/>
    <property type="evidence" value="ECO:0007669"/>
    <property type="project" value="UniProtKB-SubCell"/>
</dbReference>
<dbReference type="PIRSF" id="PIRSF000388">
    <property type="entry name" value="Pantoate_hydroxy_MeTrfase"/>
    <property type="match status" value="1"/>
</dbReference>
<dbReference type="NCBIfam" id="TIGR00222">
    <property type="entry name" value="panB"/>
    <property type="match status" value="1"/>
</dbReference>
<keyword evidence="4 5" id="KW-0808">Transferase</keyword>
<dbReference type="GO" id="GO:0015940">
    <property type="term" value="P:pantothenate biosynthetic process"/>
    <property type="evidence" value="ECO:0007669"/>
    <property type="project" value="UniProtKB-UniRule"/>
</dbReference>
<evidence type="ECO:0000256" key="6">
    <source>
        <dbReference type="PIRSR" id="PIRSR000388-1"/>
    </source>
</evidence>
<keyword evidence="5 8" id="KW-0479">Metal-binding</keyword>
<dbReference type="RefSeq" id="WP_158467048.1">
    <property type="nucleotide sequence ID" value="NZ_QJUE01000005.1"/>
</dbReference>
<feature type="binding site" evidence="5 7">
    <location>
        <position position="116"/>
    </location>
    <ligand>
        <name>3-methyl-2-oxobutanoate</name>
        <dbReference type="ChEBI" id="CHEBI:11851"/>
    </ligand>
</feature>
<evidence type="ECO:0000256" key="4">
    <source>
        <dbReference type="ARBA" id="ARBA00022679"/>
    </source>
</evidence>
<evidence type="ECO:0000256" key="7">
    <source>
        <dbReference type="PIRSR" id="PIRSR000388-2"/>
    </source>
</evidence>
<dbReference type="GO" id="GO:0003864">
    <property type="term" value="F:3-methyl-2-oxobutanoate hydroxymethyltransferase activity"/>
    <property type="evidence" value="ECO:0007669"/>
    <property type="project" value="UniProtKB-UniRule"/>
</dbReference>
<comment type="pathway">
    <text evidence="5">Cofactor biosynthesis; (R)-pantothenate biosynthesis; (R)-pantoate from 3-methyl-2-oxobutanoate: step 1/2.</text>
</comment>
<evidence type="ECO:0000256" key="2">
    <source>
        <dbReference type="ARBA" id="ARBA00011424"/>
    </source>
</evidence>
<comment type="caution">
    <text evidence="9">The sequence shown here is derived from an EMBL/GenBank/DDBJ whole genome shotgun (WGS) entry which is preliminary data.</text>
</comment>
<dbReference type="InterPro" id="IPR040442">
    <property type="entry name" value="Pyrv_kinase-like_dom_sf"/>
</dbReference>
<feature type="active site" description="Proton acceptor" evidence="5 6">
    <location>
        <position position="185"/>
    </location>
</feature>
<evidence type="ECO:0000256" key="5">
    <source>
        <dbReference type="HAMAP-Rule" id="MF_00156"/>
    </source>
</evidence>
<evidence type="ECO:0000313" key="9">
    <source>
        <dbReference type="EMBL" id="PYE01220.1"/>
    </source>
</evidence>
<dbReference type="UniPathway" id="UPA00028">
    <property type="reaction ID" value="UER00003"/>
</dbReference>
<dbReference type="GO" id="GO:0032259">
    <property type="term" value="P:methylation"/>
    <property type="evidence" value="ECO:0007669"/>
    <property type="project" value="UniProtKB-KW"/>
</dbReference>
<dbReference type="SUPFAM" id="SSF51621">
    <property type="entry name" value="Phosphoenolpyruvate/pyruvate domain"/>
    <property type="match status" value="1"/>
</dbReference>
<feature type="binding site" evidence="5 7">
    <location>
        <position position="86"/>
    </location>
    <ligand>
        <name>3-methyl-2-oxobutanoate</name>
        <dbReference type="ChEBI" id="CHEBI:11851"/>
    </ligand>
</feature>
<evidence type="ECO:0000256" key="1">
    <source>
        <dbReference type="ARBA" id="ARBA00008676"/>
    </source>
</evidence>
<keyword evidence="3 5" id="KW-0566">Pantothenate biosynthesis</keyword>
<keyword evidence="5" id="KW-0963">Cytoplasm</keyword>
<reference evidence="9 10" key="1">
    <citation type="journal article" date="2018" name="Appl. Environ. Microbiol.">
        <title>Genome rearrangement shapes Prochlorococcus ecological adaptation.</title>
        <authorList>
            <person name="Yan W."/>
            <person name="Wei S."/>
            <person name="Wang Q."/>
            <person name="Xiao X."/>
            <person name="Zeng Q."/>
            <person name="Jiao N."/>
            <person name="Zhang R."/>
        </authorList>
    </citation>
    <scope>NUCLEOTIDE SEQUENCE [LARGE SCALE GENOMIC DNA]</scope>
    <source>
        <strain evidence="9 10">XMU1408</strain>
    </source>
</reference>
<organism evidence="9 10">
    <name type="scientific">Prochlorococcus marinus XMU1408</name>
    <dbReference type="NCBI Taxonomy" id="2213228"/>
    <lineage>
        <taxon>Bacteria</taxon>
        <taxon>Bacillati</taxon>
        <taxon>Cyanobacteriota</taxon>
        <taxon>Cyanophyceae</taxon>
        <taxon>Synechococcales</taxon>
        <taxon>Prochlorococcaceae</taxon>
        <taxon>Prochlorococcus</taxon>
    </lineage>
</organism>
<accession>A0A318R2W0</accession>
<dbReference type="Gene3D" id="3.20.20.60">
    <property type="entry name" value="Phosphoenolpyruvate-binding domains"/>
    <property type="match status" value="1"/>
</dbReference>
<evidence type="ECO:0000256" key="8">
    <source>
        <dbReference type="PIRSR" id="PIRSR000388-3"/>
    </source>
</evidence>
<comment type="subunit">
    <text evidence="2 5">Homodecamer; pentamer of dimers.</text>
</comment>
<comment type="subcellular location">
    <subcellularLocation>
        <location evidence="5">Cytoplasm</location>
    </subcellularLocation>
</comment>
<dbReference type="Pfam" id="PF02548">
    <property type="entry name" value="Pantoate_transf"/>
    <property type="match status" value="1"/>
</dbReference>
<feature type="binding site" evidence="5 8">
    <location>
        <position position="118"/>
    </location>
    <ligand>
        <name>Mg(2+)</name>
        <dbReference type="ChEBI" id="CHEBI:18420"/>
    </ligand>
</feature>
<feature type="binding site" evidence="5 7">
    <location>
        <begin position="42"/>
        <end position="43"/>
    </location>
    <ligand>
        <name>3-methyl-2-oxobutanoate</name>
        <dbReference type="ChEBI" id="CHEBI:11851"/>
    </ligand>
</feature>
<dbReference type="AlphaFoldDB" id="A0A318R2W0"/>
<dbReference type="OrthoDB" id="9781789at2"/>
<dbReference type="PANTHER" id="PTHR20881">
    <property type="entry name" value="3-METHYL-2-OXOBUTANOATE HYDROXYMETHYLTRANSFERASE"/>
    <property type="match status" value="1"/>
</dbReference>
<comment type="catalytic activity">
    <reaction evidence="5">
        <text>(6R)-5,10-methylene-5,6,7,8-tetrahydrofolate + 3-methyl-2-oxobutanoate + H2O = 2-dehydropantoate + (6S)-5,6,7,8-tetrahydrofolate</text>
        <dbReference type="Rhea" id="RHEA:11824"/>
        <dbReference type="ChEBI" id="CHEBI:11561"/>
        <dbReference type="ChEBI" id="CHEBI:11851"/>
        <dbReference type="ChEBI" id="CHEBI:15377"/>
        <dbReference type="ChEBI" id="CHEBI:15636"/>
        <dbReference type="ChEBI" id="CHEBI:57453"/>
        <dbReference type="EC" id="2.1.2.11"/>
    </reaction>
</comment>
<sequence length="257" mass="27515">MQTTELVRFKESGKQITVLTAWDAISSSIVEASGADVVLVGDSLGMVVLGHKTTLPVTLDQMLHHTKAVCRGFCNPLAKQPLVVCDLPFLSYQCGEDKAVEAAGTLLKNSCASAVKLEGAEPETLLVIQRLIRTGIPVMGHLGLTPQSVHQLGYKSQATNKDSQDKILKDSEMLQESGCFALVVEHIPGKIASRLKKLLSIPVIGIGAGNDCDGQVRVTADILGLSIEQPPFAKPLLAGRELCIDALKNWIESINPK</sequence>
<protein>
    <recommendedName>
        <fullName evidence="5">3-methyl-2-oxobutanoate hydroxymethyltransferase</fullName>
        <ecNumber evidence="5">2.1.2.11</ecNumber>
    </recommendedName>
    <alternativeName>
        <fullName evidence="5">Ketopantoate hydroxymethyltransferase</fullName>
        <shortName evidence="5">KPHMT</shortName>
    </alternativeName>
</protein>
<dbReference type="InterPro" id="IPR003700">
    <property type="entry name" value="Pantoate_hydroxy_MeTrfase"/>
</dbReference>
<comment type="similarity">
    <text evidence="1 5">Belongs to the PanB family.</text>
</comment>
<evidence type="ECO:0000256" key="3">
    <source>
        <dbReference type="ARBA" id="ARBA00022655"/>
    </source>
</evidence>
<dbReference type="EMBL" id="QJUE01000005">
    <property type="protein sequence ID" value="PYE01220.1"/>
    <property type="molecule type" value="Genomic_DNA"/>
</dbReference>
<keyword evidence="5 8" id="KW-0460">Magnesium</keyword>
<feature type="binding site" evidence="5 8">
    <location>
        <position position="86"/>
    </location>
    <ligand>
        <name>Mg(2+)</name>
        <dbReference type="ChEBI" id="CHEBI:18420"/>
    </ligand>
</feature>
<comment type="function">
    <text evidence="5">Catalyzes the reversible reaction in which hydroxymethyl group from 5,10-methylenetetrahydrofolate is transferred onto alpha-ketoisovalerate to form ketopantoate.</text>
</comment>
<dbReference type="InterPro" id="IPR015813">
    <property type="entry name" value="Pyrv/PenolPyrv_kinase-like_dom"/>
</dbReference>
<dbReference type="GO" id="GO:0000287">
    <property type="term" value="F:magnesium ion binding"/>
    <property type="evidence" value="ECO:0007669"/>
    <property type="project" value="TreeGrafter"/>
</dbReference>
<evidence type="ECO:0000313" key="10">
    <source>
        <dbReference type="Proteomes" id="UP000247807"/>
    </source>
</evidence>
<dbReference type="EC" id="2.1.2.11" evidence="5"/>
<dbReference type="GO" id="GO:0008168">
    <property type="term" value="F:methyltransferase activity"/>
    <property type="evidence" value="ECO:0007669"/>
    <property type="project" value="UniProtKB-KW"/>
</dbReference>
<dbReference type="PANTHER" id="PTHR20881:SF0">
    <property type="entry name" value="3-METHYL-2-OXOBUTANOATE HYDROXYMETHYLTRANSFERASE"/>
    <property type="match status" value="1"/>
</dbReference>
<name>A0A318R2W0_PROMR</name>
<keyword evidence="9" id="KW-0489">Methyltransferase</keyword>